<evidence type="ECO:0000313" key="2">
    <source>
        <dbReference type="Proteomes" id="UP000502117"/>
    </source>
</evidence>
<sequence>MALKIRWKRVLLDSDTCGLMLSLIAYRTIPRAGCEDRQEDLQQLGFKNLANGSTAPVTVEAYYTQST</sequence>
<evidence type="ECO:0000313" key="1">
    <source>
        <dbReference type="EMBL" id="QIJ05523.1"/>
    </source>
</evidence>
<reference evidence="1 2" key="1">
    <citation type="submission" date="2019-11" db="EMBL/GenBank/DDBJ databases">
        <title>Complete Genome Sequence of Shewanella chilikensis Strain DC57, Isolated from Corroded Seal Rings at a floating production facility in Australia.</title>
        <authorList>
            <person name="Salgar-Chaparro S.J."/>
            <person name="Castillo-Villamizar G.A."/>
            <person name="Poehlein A."/>
            <person name="Daniel R."/>
            <person name="Machuca L."/>
        </authorList>
    </citation>
    <scope>NUCLEOTIDE SEQUENCE [LARGE SCALE GENOMIC DNA]</scope>
    <source>
        <strain evidence="1 2">DC57</strain>
    </source>
</reference>
<organism evidence="1 2">
    <name type="scientific">Shewanella chilikensis</name>
    <dbReference type="NCBI Taxonomy" id="558541"/>
    <lineage>
        <taxon>Bacteria</taxon>
        <taxon>Pseudomonadati</taxon>
        <taxon>Pseudomonadota</taxon>
        <taxon>Gammaproteobacteria</taxon>
        <taxon>Alteromonadales</taxon>
        <taxon>Shewanellaceae</taxon>
        <taxon>Shewanella</taxon>
    </lineage>
</organism>
<dbReference type="Proteomes" id="UP000502117">
    <property type="component" value="Chromosome"/>
</dbReference>
<dbReference type="RefSeq" id="WP_165565440.1">
    <property type="nucleotide sequence ID" value="NZ_CP045857.1"/>
</dbReference>
<proteinExistence type="predicted"/>
<dbReference type="KEGG" id="schk:GII14_16160"/>
<protein>
    <submittedName>
        <fullName evidence="1">Uncharacterized protein</fullName>
    </submittedName>
</protein>
<accession>A0A6G7LUM7</accession>
<dbReference type="AlphaFoldDB" id="A0A6G7LUM7"/>
<dbReference type="EMBL" id="CP045857">
    <property type="protein sequence ID" value="QIJ05523.1"/>
    <property type="molecule type" value="Genomic_DNA"/>
</dbReference>
<gene>
    <name evidence="1" type="ORF">GII14_16160</name>
</gene>
<name>A0A6G7LUM7_9GAMM</name>